<keyword evidence="2" id="KW-1185">Reference proteome</keyword>
<dbReference type="Proteomes" id="UP000241462">
    <property type="component" value="Unassembled WGS sequence"/>
</dbReference>
<gene>
    <name evidence="1" type="ORF">BD289DRAFT_238596</name>
</gene>
<accession>A0A2T3AL60</accession>
<dbReference type="EMBL" id="KZ678377">
    <property type="protein sequence ID" value="PSS02439.1"/>
    <property type="molecule type" value="Genomic_DNA"/>
</dbReference>
<proteinExistence type="predicted"/>
<organism evidence="1 2">
    <name type="scientific">Coniella lustricola</name>
    <dbReference type="NCBI Taxonomy" id="2025994"/>
    <lineage>
        <taxon>Eukaryota</taxon>
        <taxon>Fungi</taxon>
        <taxon>Dikarya</taxon>
        <taxon>Ascomycota</taxon>
        <taxon>Pezizomycotina</taxon>
        <taxon>Sordariomycetes</taxon>
        <taxon>Sordariomycetidae</taxon>
        <taxon>Diaporthales</taxon>
        <taxon>Schizoparmaceae</taxon>
        <taxon>Coniella</taxon>
    </lineage>
</organism>
<evidence type="ECO:0000313" key="1">
    <source>
        <dbReference type="EMBL" id="PSS02439.1"/>
    </source>
</evidence>
<evidence type="ECO:0000313" key="2">
    <source>
        <dbReference type="Proteomes" id="UP000241462"/>
    </source>
</evidence>
<reference evidence="1 2" key="1">
    <citation type="journal article" date="2018" name="Mycol. Prog.">
        <title>Coniella lustricola, a new species from submerged detritus.</title>
        <authorList>
            <person name="Raudabaugh D.B."/>
            <person name="Iturriaga T."/>
            <person name="Carver A."/>
            <person name="Mondo S."/>
            <person name="Pangilinan J."/>
            <person name="Lipzen A."/>
            <person name="He G."/>
            <person name="Amirebrahimi M."/>
            <person name="Grigoriev I.V."/>
            <person name="Miller A.N."/>
        </authorList>
    </citation>
    <scope>NUCLEOTIDE SEQUENCE [LARGE SCALE GENOMIC DNA]</scope>
    <source>
        <strain evidence="1 2">B22-T-1</strain>
    </source>
</reference>
<protein>
    <submittedName>
        <fullName evidence="1">Uncharacterized protein</fullName>
    </submittedName>
</protein>
<name>A0A2T3AL60_9PEZI</name>
<dbReference type="AlphaFoldDB" id="A0A2T3AL60"/>
<sequence length="194" mass="21518">MLQQKPGFPGHHTYWHSSMLGKYHWSPIPLTLSTKEQHPACRLSILTSPVLPSAVGFTLPGLLLPTLRLRSASGRSRSTTASSWLTTLGRYVDGSKFCSISSLPYSLGSRLFMVLSTLTLPPWTARAEKSSWRLFAYSIGQRTIHGNRRMKPVGMHTPFMASSGLNGVRRSHNARAQDLCLRSCGKSMRLSMCI</sequence>
<dbReference type="InParanoid" id="A0A2T3AL60"/>